<keyword evidence="4 5" id="KW-0472">Membrane</keyword>
<comment type="caution">
    <text evidence="6">The sequence shown here is derived from an EMBL/GenBank/DDBJ whole genome shotgun (WGS) entry which is preliminary data.</text>
</comment>
<organism evidence="6 7">
    <name type="scientific">Geodia barretti</name>
    <name type="common">Barrett's horny sponge</name>
    <dbReference type="NCBI Taxonomy" id="519541"/>
    <lineage>
        <taxon>Eukaryota</taxon>
        <taxon>Metazoa</taxon>
        <taxon>Porifera</taxon>
        <taxon>Demospongiae</taxon>
        <taxon>Heteroscleromorpha</taxon>
        <taxon>Tetractinellida</taxon>
        <taxon>Astrophorina</taxon>
        <taxon>Geodiidae</taxon>
        <taxon>Geodia</taxon>
    </lineage>
</organism>
<dbReference type="PANTHER" id="PTHR39344">
    <property type="entry name" value="UPF0182 PROTEIN SLL1060"/>
    <property type="match status" value="1"/>
</dbReference>
<evidence type="ECO:0000256" key="4">
    <source>
        <dbReference type="ARBA" id="ARBA00023136"/>
    </source>
</evidence>
<dbReference type="Pfam" id="PF03699">
    <property type="entry name" value="UPF0182"/>
    <property type="match status" value="1"/>
</dbReference>
<sequence length="913" mass="103543">MAGDYQNGSGGANDNDGDGDSTVELYQFFRQIGTLAKWIVLAVAIIVLISLFVFGRSVFTDWLWFDNLGYRGIFVKVLTTRITLFLIGAAAMAVLSGISIYTASLLSRGRASLPLPDDLLSFMGRALLSISGGVVLVLAVVFGTLMAARWEIFLRFSNAAPFGQIEPVFGREVGFYVFTLPMLSFLQGWVLGMLILTLIATIAFYFLRFSMQGMKLDLNAPGVKIHLSILAALVMFTIGFGHWIDRWDLLLSEDGAVFGAAYTDVNARMPALLIMTIIAVGAGILMLANTYFSGRRLLIGAFALWFVANIVLGSVWPNLNQQFTVNPNEFVREEQYLVRNIEFTRAAYGLDRVTEEFYPAETAVSTEVIQSNPKTINNIRLWDYRPLTDVYRQIQLIRPYYDFHDADVDRYEIDGELRQVLLSAREVAPEKLDANAQQWTNTRLVYTHGMGIAMSPVTEFTPEGRPEFFAKDIPADGVIPIQSADSQGEPELLVTNPRIYYGENTLEYVIVNTLQEELDYQTESGDLFRTYYDGPGGVQMSSFFRRLAYAWQFADVNILISGQITGDSRLQYRRAIQERIHTVAPFLLLDKDPYIVAAEGGLYWIQDAYTYTDRYPYSDPFRPDLNYLRNSVKVTVDAFTGDLRFYVWDESDSIIRTYERIFPDLFLPQGDMPESLRAHVRYPQDLFRIQAEKYIRYHMQVPQNFYNNEDLWAVAEEKFGQGDALQQVEPYFVIMKLPGEVKEEFVMLLPYTPNERQNLIGWLAARSDGDSYGNLIAYNFPKDRQIDGPAQIEARIDNDQDISAWFTLRCTTGSECLRGNLLVIPVGQGIIYAEPVYIRAEGVNFPELKRVILATGDKVVMEDSLNEALAALTGSQSFVTDAENAPLKPLRHHLHQAVPWRRQSRRFSKPYKM</sequence>
<accession>A0AA35WWC3</accession>
<dbReference type="EMBL" id="CASHTH010002526">
    <property type="protein sequence ID" value="CAI8031241.1"/>
    <property type="molecule type" value="Genomic_DNA"/>
</dbReference>
<feature type="transmembrane region" description="Helical" evidence="5">
    <location>
        <begin position="38"/>
        <end position="64"/>
    </location>
</feature>
<gene>
    <name evidence="6" type="ORF">GBAR_LOCUS17738</name>
</gene>
<dbReference type="GO" id="GO:0016020">
    <property type="term" value="C:membrane"/>
    <property type="evidence" value="ECO:0007669"/>
    <property type="project" value="InterPro"/>
</dbReference>
<evidence type="ECO:0000256" key="3">
    <source>
        <dbReference type="ARBA" id="ARBA00022989"/>
    </source>
</evidence>
<evidence type="ECO:0000313" key="6">
    <source>
        <dbReference type="EMBL" id="CAI8031241.1"/>
    </source>
</evidence>
<dbReference type="AlphaFoldDB" id="A0AA35WWC3"/>
<keyword evidence="3 5" id="KW-1133">Transmembrane helix</keyword>
<feature type="transmembrane region" description="Helical" evidence="5">
    <location>
        <begin position="297"/>
        <end position="316"/>
    </location>
</feature>
<dbReference type="PANTHER" id="PTHR39344:SF1">
    <property type="entry name" value="UPF0182 PROTEIN SLL1060"/>
    <property type="match status" value="1"/>
</dbReference>
<dbReference type="HAMAP" id="MF_01600">
    <property type="entry name" value="UPF0182"/>
    <property type="match status" value="1"/>
</dbReference>
<feature type="transmembrane region" description="Helical" evidence="5">
    <location>
        <begin position="186"/>
        <end position="207"/>
    </location>
</feature>
<keyword evidence="2 5" id="KW-0812">Transmembrane</keyword>
<protein>
    <submittedName>
        <fullName evidence="6">UPF0182 protein PTH_1387</fullName>
    </submittedName>
</protein>
<keyword evidence="1" id="KW-1003">Cell membrane</keyword>
<feature type="transmembrane region" description="Helical" evidence="5">
    <location>
        <begin position="227"/>
        <end position="244"/>
    </location>
</feature>
<name>A0AA35WWC3_GEOBA</name>
<reference evidence="6" key="1">
    <citation type="submission" date="2023-03" db="EMBL/GenBank/DDBJ databases">
        <authorList>
            <person name="Steffen K."/>
            <person name="Cardenas P."/>
        </authorList>
    </citation>
    <scope>NUCLEOTIDE SEQUENCE</scope>
</reference>
<feature type="transmembrane region" description="Helical" evidence="5">
    <location>
        <begin position="271"/>
        <end position="292"/>
    </location>
</feature>
<feature type="transmembrane region" description="Helical" evidence="5">
    <location>
        <begin position="126"/>
        <end position="148"/>
    </location>
</feature>
<keyword evidence="7" id="KW-1185">Reference proteome</keyword>
<dbReference type="InterPro" id="IPR005372">
    <property type="entry name" value="UPF0182"/>
</dbReference>
<evidence type="ECO:0000256" key="1">
    <source>
        <dbReference type="ARBA" id="ARBA00022475"/>
    </source>
</evidence>
<feature type="transmembrane region" description="Helical" evidence="5">
    <location>
        <begin position="84"/>
        <end position="106"/>
    </location>
</feature>
<proteinExistence type="inferred from homology"/>
<dbReference type="Proteomes" id="UP001174909">
    <property type="component" value="Unassembled WGS sequence"/>
</dbReference>
<dbReference type="GO" id="GO:0005576">
    <property type="term" value="C:extracellular region"/>
    <property type="evidence" value="ECO:0007669"/>
    <property type="project" value="TreeGrafter"/>
</dbReference>
<evidence type="ECO:0000256" key="5">
    <source>
        <dbReference type="SAM" id="Phobius"/>
    </source>
</evidence>
<evidence type="ECO:0000313" key="7">
    <source>
        <dbReference type="Proteomes" id="UP001174909"/>
    </source>
</evidence>
<evidence type="ECO:0000256" key="2">
    <source>
        <dbReference type="ARBA" id="ARBA00022692"/>
    </source>
</evidence>